<gene>
    <name evidence="1" type="ORF">HOLDEFILI_02649</name>
</gene>
<protein>
    <submittedName>
        <fullName evidence="1">Uncharacterized protein</fullName>
    </submittedName>
</protein>
<proteinExistence type="predicted"/>
<dbReference type="STRING" id="545696.HOLDEFILI_02649"/>
<dbReference type="EMBL" id="ACCF01000158">
    <property type="protein sequence ID" value="EEF67203.1"/>
    <property type="molecule type" value="Genomic_DNA"/>
</dbReference>
<dbReference type="AlphaFoldDB" id="B9Y9Z2"/>
<evidence type="ECO:0000313" key="1">
    <source>
        <dbReference type="EMBL" id="EEF67203.1"/>
    </source>
</evidence>
<reference evidence="1 2" key="1">
    <citation type="submission" date="2008-12" db="EMBL/GenBank/DDBJ databases">
        <authorList>
            <person name="Fulton L."/>
            <person name="Clifton S."/>
            <person name="Fulton B."/>
            <person name="Xu J."/>
            <person name="Minx P."/>
            <person name="Pepin K.H."/>
            <person name="Johnson M."/>
            <person name="Bhonagiri V."/>
            <person name="Nash W.E."/>
            <person name="Mardis E.R."/>
            <person name="Wilson R.K."/>
        </authorList>
    </citation>
    <scope>NUCLEOTIDE SEQUENCE [LARGE SCALE GENOMIC DNA]</scope>
    <source>
        <strain evidence="1 2">DSM 12042</strain>
    </source>
</reference>
<organism evidence="1 2">
    <name type="scientific">Holdemania filiformis DSM 12042</name>
    <dbReference type="NCBI Taxonomy" id="545696"/>
    <lineage>
        <taxon>Bacteria</taxon>
        <taxon>Bacillati</taxon>
        <taxon>Bacillota</taxon>
        <taxon>Erysipelotrichia</taxon>
        <taxon>Erysipelotrichales</taxon>
        <taxon>Erysipelotrichaceae</taxon>
        <taxon>Holdemania</taxon>
    </lineage>
</organism>
<dbReference type="HOGENOM" id="CLU_3217212_0_0_9"/>
<dbReference type="Proteomes" id="UP000005950">
    <property type="component" value="Unassembled WGS sequence"/>
</dbReference>
<comment type="caution">
    <text evidence="1">The sequence shown here is derived from an EMBL/GenBank/DDBJ whole genome shotgun (WGS) entry which is preliminary data.</text>
</comment>
<reference evidence="1 2" key="2">
    <citation type="submission" date="2009-02" db="EMBL/GenBank/DDBJ databases">
        <title>Draft genome sequence of Holdemania filiformis DSM 12042.</title>
        <authorList>
            <person name="Sudarsanam P."/>
            <person name="Ley R."/>
            <person name="Guruge J."/>
            <person name="Turnbaugh P.J."/>
            <person name="Mahowald M."/>
            <person name="Liep D."/>
            <person name="Gordon J."/>
        </authorList>
    </citation>
    <scope>NUCLEOTIDE SEQUENCE [LARGE SCALE GENOMIC DNA]</scope>
    <source>
        <strain evidence="1 2">DSM 12042</strain>
    </source>
</reference>
<sequence length="44" mass="4878">MCCLKRAKSGNGKNEIAADPDFCVHFSFSFRKNIASKIKAAMIK</sequence>
<evidence type="ECO:0000313" key="2">
    <source>
        <dbReference type="Proteomes" id="UP000005950"/>
    </source>
</evidence>
<accession>B9Y9Z2</accession>
<name>B9Y9Z2_9FIRM</name>